<feature type="region of interest" description="Disordered" evidence="1">
    <location>
        <begin position="1"/>
        <end position="23"/>
    </location>
</feature>
<protein>
    <recommendedName>
        <fullName evidence="4">Zinc finger PHD-type domain-containing protein</fullName>
    </recommendedName>
</protein>
<reference evidence="2 3" key="1">
    <citation type="submission" date="2020-06" db="EMBL/GenBank/DDBJ databases">
        <authorList>
            <person name="Li R."/>
            <person name="Bekaert M."/>
        </authorList>
    </citation>
    <scope>NUCLEOTIDE SEQUENCE [LARGE SCALE GENOMIC DNA]</scope>
    <source>
        <strain evidence="3">wild</strain>
    </source>
</reference>
<dbReference type="Gene3D" id="3.30.40.10">
    <property type="entry name" value="Zinc/RING finger domain, C3HC4 (zinc finger)"/>
    <property type="match status" value="1"/>
</dbReference>
<dbReference type="AlphaFoldDB" id="A0A6J8BXZ0"/>
<organism evidence="2 3">
    <name type="scientific">Mytilus coruscus</name>
    <name type="common">Sea mussel</name>
    <dbReference type="NCBI Taxonomy" id="42192"/>
    <lineage>
        <taxon>Eukaryota</taxon>
        <taxon>Metazoa</taxon>
        <taxon>Spiralia</taxon>
        <taxon>Lophotrochozoa</taxon>
        <taxon>Mollusca</taxon>
        <taxon>Bivalvia</taxon>
        <taxon>Autobranchia</taxon>
        <taxon>Pteriomorphia</taxon>
        <taxon>Mytilida</taxon>
        <taxon>Mytiloidea</taxon>
        <taxon>Mytilidae</taxon>
        <taxon>Mytilinae</taxon>
        <taxon>Mytilus</taxon>
    </lineage>
</organism>
<gene>
    <name evidence="2" type="ORF">MCOR_22983</name>
</gene>
<dbReference type="SUPFAM" id="SSF57903">
    <property type="entry name" value="FYVE/PHD zinc finger"/>
    <property type="match status" value="1"/>
</dbReference>
<evidence type="ECO:0000256" key="1">
    <source>
        <dbReference type="SAM" id="MobiDB-lite"/>
    </source>
</evidence>
<evidence type="ECO:0008006" key="4">
    <source>
        <dbReference type="Google" id="ProtNLM"/>
    </source>
</evidence>
<accession>A0A6J8BXZ0</accession>
<dbReference type="EMBL" id="CACVKT020004020">
    <property type="protein sequence ID" value="CAC5387684.1"/>
    <property type="molecule type" value="Genomic_DNA"/>
</dbReference>
<keyword evidence="3" id="KW-1185">Reference proteome</keyword>
<dbReference type="InterPro" id="IPR013083">
    <property type="entry name" value="Znf_RING/FYVE/PHD"/>
</dbReference>
<evidence type="ECO:0000313" key="3">
    <source>
        <dbReference type="Proteomes" id="UP000507470"/>
    </source>
</evidence>
<feature type="compositionally biased region" description="Polar residues" evidence="1">
    <location>
        <begin position="8"/>
        <end position="23"/>
    </location>
</feature>
<dbReference type="Proteomes" id="UP000507470">
    <property type="component" value="Unassembled WGS sequence"/>
</dbReference>
<sequence length="481" mass="55176">MLTRRHASASNIQHIPNPLSNAIQPTAPIQKQYDLNKGKALQKKGENCNRQHLSAELKPGKNLVISLSTAAYELAKQIIPLILTSHMETFSTEERNAVDNKGVSVDKMYQVFNKKLEGSKGKQKKFTINFYHTSSQLLINGAHIDIFVKEVYSQLCNEIKQKHHDLNVVNNNIFETLENLELKQKSSVSLHIVDHNETLEKLELKQQSSLNLQTMDQNATNTSQELETPQIKLKTSRNDHLVNTDFIQESPFQNIDLCPMCQQPSQDDTIECSESSLWLHFTCAGISDKNLQTFRQNDFICHICSENLLEINSTKTDTDKIVIDPPISNQIPEQEVHSTENHEINEINKTTLNVEQRGIQQEVNDLPKIKGKKQETKSKAKEETSLDKAYISQLETQIERLTSTVEILQKSQNLGRQQNNHWSEPAKKHQDQASINNASQNQHLYNFCSQLIEQKLNEHRIRNLELQMLQNMQTMQAQYHN</sequence>
<proteinExistence type="predicted"/>
<dbReference type="OrthoDB" id="8045689at2759"/>
<dbReference type="InterPro" id="IPR011011">
    <property type="entry name" value="Znf_FYVE_PHD"/>
</dbReference>
<evidence type="ECO:0000313" key="2">
    <source>
        <dbReference type="EMBL" id="CAC5387684.1"/>
    </source>
</evidence>
<name>A0A6J8BXZ0_MYTCO</name>